<evidence type="ECO:0000313" key="3">
    <source>
        <dbReference type="Proteomes" id="UP000558113"/>
    </source>
</evidence>
<comment type="caution">
    <text evidence="2">The sequence shown here is derived from an EMBL/GenBank/DDBJ whole genome shotgun (WGS) entry which is preliminary data.</text>
</comment>
<evidence type="ECO:0000259" key="1">
    <source>
        <dbReference type="Pfam" id="PF13471"/>
    </source>
</evidence>
<dbReference type="Pfam" id="PF13471">
    <property type="entry name" value="Transglut_core3"/>
    <property type="match status" value="1"/>
</dbReference>
<evidence type="ECO:0000313" key="2">
    <source>
        <dbReference type="EMBL" id="NBC69884.1"/>
    </source>
</evidence>
<dbReference type="Proteomes" id="UP000558113">
    <property type="component" value="Unassembled WGS sequence"/>
</dbReference>
<dbReference type="NCBIfam" id="NF033537">
    <property type="entry name" value="lasso_biosyn_B2"/>
    <property type="match status" value="1"/>
</dbReference>
<feature type="domain" description="Microcin J25-processing protein McjB C-terminal" evidence="1">
    <location>
        <begin position="19"/>
        <end position="126"/>
    </location>
</feature>
<dbReference type="AlphaFoldDB" id="A0A7X4YQU6"/>
<proteinExistence type="predicted"/>
<name>A0A7X4YQU6_9BACL</name>
<dbReference type="InterPro" id="IPR032708">
    <property type="entry name" value="McjB_C"/>
</dbReference>
<sequence>MRLLLIEAFFYIGWASILKALPFRRIAPALGQQQVETSFGPNGARETELIKIARALHMVSRHTWWPSQCLVMAIAGMKMLGRRKIESTLYMGTAKGASGMKAHAWLRSGRLYLTGADEMKHYTVVAMFGKTFELEATQKEQVR</sequence>
<keyword evidence="3" id="KW-1185">Reference proteome</keyword>
<dbReference type="OrthoDB" id="9812122at2"/>
<dbReference type="EMBL" id="JAAAMU010000005">
    <property type="protein sequence ID" value="NBC69884.1"/>
    <property type="molecule type" value="Genomic_DNA"/>
</dbReference>
<accession>A0A7X4YQU6</accession>
<reference evidence="2 3" key="1">
    <citation type="submission" date="2020-01" db="EMBL/GenBank/DDBJ databases">
        <title>Paenibacillus soybeanensis sp. nov. isolated from the nodules of soybean (Glycine max(L.) Merr).</title>
        <authorList>
            <person name="Wang H."/>
        </authorList>
    </citation>
    <scope>NUCLEOTIDE SEQUENCE [LARGE SCALE GENOMIC DNA]</scope>
    <source>
        <strain evidence="2 3">DSM 23054</strain>
    </source>
</reference>
<gene>
    <name evidence="2" type="ORF">GT003_12870</name>
</gene>
<dbReference type="InterPro" id="IPR053521">
    <property type="entry name" value="McjB-like"/>
</dbReference>
<organism evidence="2 3">
    <name type="scientific">Paenibacillus sacheonensis</name>
    <dbReference type="NCBI Taxonomy" id="742054"/>
    <lineage>
        <taxon>Bacteria</taxon>
        <taxon>Bacillati</taxon>
        <taxon>Bacillota</taxon>
        <taxon>Bacilli</taxon>
        <taxon>Bacillales</taxon>
        <taxon>Paenibacillaceae</taxon>
        <taxon>Paenibacillus</taxon>
    </lineage>
</organism>
<protein>
    <submittedName>
        <fullName evidence="2">Lasso peptide biosynthesis B2 protein</fullName>
    </submittedName>
</protein>
<dbReference type="RefSeq" id="WP_161698323.1">
    <property type="nucleotide sequence ID" value="NZ_JAAAMU010000005.1"/>
</dbReference>